<dbReference type="STRING" id="1071380.I2GZQ8"/>
<dbReference type="GO" id="GO:0030686">
    <property type="term" value="C:90S preribosome"/>
    <property type="evidence" value="ECO:0007669"/>
    <property type="project" value="EnsemblFungi"/>
</dbReference>
<organism evidence="2 3">
    <name type="scientific">Henningerozyma blattae (strain ATCC 34711 / CBS 6284 / DSM 70876 / NBRC 10599 / NRRL Y-10934 / UCD 77-7)</name>
    <name type="common">Yeast</name>
    <name type="synonym">Tetrapisispora blattae</name>
    <dbReference type="NCBI Taxonomy" id="1071380"/>
    <lineage>
        <taxon>Eukaryota</taxon>
        <taxon>Fungi</taxon>
        <taxon>Dikarya</taxon>
        <taxon>Ascomycota</taxon>
        <taxon>Saccharomycotina</taxon>
        <taxon>Saccharomycetes</taxon>
        <taxon>Saccharomycetales</taxon>
        <taxon>Saccharomycetaceae</taxon>
        <taxon>Henningerozyma</taxon>
    </lineage>
</organism>
<dbReference type="InParanoid" id="I2GZQ8"/>
<dbReference type="eggNOG" id="ENOG502S1GY">
    <property type="taxonomic scope" value="Eukaryota"/>
</dbReference>
<dbReference type="GO" id="GO:0000472">
    <property type="term" value="P:endonucleolytic cleavage to generate mature 5'-end of SSU-rRNA from (SSU-rRNA, 5.8S rRNA, LSU-rRNA)"/>
    <property type="evidence" value="ECO:0007669"/>
    <property type="project" value="EnsemblFungi"/>
</dbReference>
<proteinExistence type="predicted"/>
<evidence type="ECO:0000313" key="2">
    <source>
        <dbReference type="EMBL" id="CCH59610.1"/>
    </source>
</evidence>
<feature type="compositionally biased region" description="Basic and acidic residues" evidence="1">
    <location>
        <begin position="139"/>
        <end position="149"/>
    </location>
</feature>
<dbReference type="GO" id="GO:0000480">
    <property type="term" value="P:endonucleolytic cleavage in 5'-ETS of tricistronic rRNA transcript (SSU-rRNA, 5.8S rRNA, LSU-rRNA)"/>
    <property type="evidence" value="ECO:0007669"/>
    <property type="project" value="EnsemblFungi"/>
</dbReference>
<evidence type="ECO:0000313" key="3">
    <source>
        <dbReference type="Proteomes" id="UP000002866"/>
    </source>
</evidence>
<feature type="region of interest" description="Disordered" evidence="1">
    <location>
        <begin position="96"/>
        <end position="117"/>
    </location>
</feature>
<dbReference type="OMA" id="NNMYRIT"/>
<dbReference type="Proteomes" id="UP000002866">
    <property type="component" value="Chromosome 2"/>
</dbReference>
<dbReference type="GO" id="GO:0000447">
    <property type="term" value="P:endonucleolytic cleavage in ITS1 to separate SSU-rRNA from 5.8S rRNA and LSU-rRNA from tricistronic rRNA transcript (SSU-rRNA, 5.8S rRNA, LSU-rRNA)"/>
    <property type="evidence" value="ECO:0007669"/>
    <property type="project" value="EnsemblFungi"/>
</dbReference>
<dbReference type="InterPro" id="IPR022592">
    <property type="entry name" value="Nucleolar_19"/>
</dbReference>
<accession>I2GZQ8</accession>
<dbReference type="GeneID" id="14494299"/>
<protein>
    <recommendedName>
        <fullName evidence="4">Nucleolar protein 19</fullName>
    </recommendedName>
</protein>
<gene>
    <name evidence="2" type="primary">TBLA0B07940</name>
    <name evidence="2" type="ORF">TBLA_0B07940</name>
</gene>
<keyword evidence="3" id="KW-1185">Reference proteome</keyword>
<dbReference type="AlphaFoldDB" id="I2GZQ8"/>
<dbReference type="GO" id="GO:0005654">
    <property type="term" value="C:nucleoplasm"/>
    <property type="evidence" value="ECO:0007669"/>
    <property type="project" value="EnsemblFungi"/>
</dbReference>
<sequence>MSRAKEIQEKLALQAKLQVTFNTNQSIILNWLGDENGDNEKVNQDFKELSESKDQFFKLPVIQHGTGLGVVDNSVDKNDNLDIHTIGDFISSNKKVSTLSKKKKRDPADSSNSHGNNIYRIAKNDTTAMVALKRKMRTTERINSKKNSDTRSNSKFMNAKVIEVRHNEENTDDSSDEDEKSNPRAAKKTFGLLFNSKKKK</sequence>
<feature type="region of interest" description="Disordered" evidence="1">
    <location>
        <begin position="139"/>
        <end position="200"/>
    </location>
</feature>
<dbReference type="GO" id="GO:0032040">
    <property type="term" value="C:small-subunit processome"/>
    <property type="evidence" value="ECO:0007669"/>
    <property type="project" value="EnsemblFungi"/>
</dbReference>
<evidence type="ECO:0008006" key="4">
    <source>
        <dbReference type="Google" id="ProtNLM"/>
    </source>
</evidence>
<feature type="compositionally biased region" description="Acidic residues" evidence="1">
    <location>
        <begin position="170"/>
        <end position="179"/>
    </location>
</feature>
<name>I2GZQ8_HENB6</name>
<dbReference type="OrthoDB" id="4068385at2759"/>
<dbReference type="HOGENOM" id="CLU_094334_0_0_1"/>
<dbReference type="RefSeq" id="XP_004179129.1">
    <property type="nucleotide sequence ID" value="XM_004179081.1"/>
</dbReference>
<evidence type="ECO:0000256" key="1">
    <source>
        <dbReference type="SAM" id="MobiDB-lite"/>
    </source>
</evidence>
<dbReference type="FunCoup" id="I2GZQ8">
    <property type="interactions" value="131"/>
</dbReference>
<dbReference type="Pfam" id="PF10863">
    <property type="entry name" value="NOP19"/>
    <property type="match status" value="1"/>
</dbReference>
<reference evidence="2 3" key="1">
    <citation type="journal article" date="2011" name="Proc. Natl. Acad. Sci. U.S.A.">
        <title>Evolutionary erosion of yeast sex chromosomes by mating-type switching accidents.</title>
        <authorList>
            <person name="Gordon J.L."/>
            <person name="Armisen D."/>
            <person name="Proux-Wera E."/>
            <person name="Oheigeartaigh S.S."/>
            <person name="Byrne K.P."/>
            <person name="Wolfe K.H."/>
        </authorList>
    </citation>
    <scope>NUCLEOTIDE SEQUENCE [LARGE SCALE GENOMIC DNA]</scope>
    <source>
        <strain evidence="3">ATCC 34711 / CBS 6284 / DSM 70876 / NBRC 10599 / NRRL Y-10934 / UCD 77-7</strain>
    </source>
</reference>
<dbReference type="KEGG" id="tbl:TBLA_0B07940"/>
<dbReference type="EMBL" id="HE806317">
    <property type="protein sequence ID" value="CCH59610.1"/>
    <property type="molecule type" value="Genomic_DNA"/>
</dbReference>